<dbReference type="PANTHER" id="PTHR42693">
    <property type="entry name" value="ARYLSULFATASE FAMILY MEMBER"/>
    <property type="match status" value="1"/>
</dbReference>
<dbReference type="SUPFAM" id="SSF53649">
    <property type="entry name" value="Alkaline phosphatase-like"/>
    <property type="match status" value="1"/>
</dbReference>
<dbReference type="InterPro" id="IPR000917">
    <property type="entry name" value="Sulfatase_N"/>
</dbReference>
<dbReference type="InterPro" id="IPR050738">
    <property type="entry name" value="Sulfatase"/>
</dbReference>
<keyword evidence="4" id="KW-1185">Reference proteome</keyword>
<feature type="domain" description="Sulfatase N-terminal" evidence="2">
    <location>
        <begin position="33"/>
        <end position="309"/>
    </location>
</feature>
<dbReference type="Gene3D" id="3.40.720.10">
    <property type="entry name" value="Alkaline Phosphatase, subunit A"/>
    <property type="match status" value="1"/>
</dbReference>
<evidence type="ECO:0000259" key="2">
    <source>
        <dbReference type="Pfam" id="PF00884"/>
    </source>
</evidence>
<evidence type="ECO:0000313" key="4">
    <source>
        <dbReference type="Proteomes" id="UP000428260"/>
    </source>
</evidence>
<reference evidence="3 4" key="1">
    <citation type="submission" date="2019-11" db="EMBL/GenBank/DDBJ databases">
        <authorList>
            <person name="Zheng R.K."/>
            <person name="Sun C.M."/>
        </authorList>
    </citation>
    <scope>NUCLEOTIDE SEQUENCE [LARGE SCALE GENOMIC DNA]</scope>
    <source>
        <strain evidence="3 4">WC007</strain>
    </source>
</reference>
<dbReference type="GO" id="GO:0016740">
    <property type="term" value="F:transferase activity"/>
    <property type="evidence" value="ECO:0007669"/>
    <property type="project" value="UniProtKB-KW"/>
</dbReference>
<dbReference type="GO" id="GO:0004065">
    <property type="term" value="F:arylsulfatase activity"/>
    <property type="evidence" value="ECO:0007669"/>
    <property type="project" value="TreeGrafter"/>
</dbReference>
<comment type="similarity">
    <text evidence="1">Belongs to the sulfatase family.</text>
</comment>
<evidence type="ECO:0000256" key="1">
    <source>
        <dbReference type="ARBA" id="ARBA00008779"/>
    </source>
</evidence>
<evidence type="ECO:0000313" key="3">
    <source>
        <dbReference type="EMBL" id="QGY45421.1"/>
    </source>
</evidence>
<organism evidence="3 4">
    <name type="scientific">Maribellus comscasis</name>
    <dbReference type="NCBI Taxonomy" id="2681766"/>
    <lineage>
        <taxon>Bacteria</taxon>
        <taxon>Pseudomonadati</taxon>
        <taxon>Bacteroidota</taxon>
        <taxon>Bacteroidia</taxon>
        <taxon>Marinilabiliales</taxon>
        <taxon>Prolixibacteraceae</taxon>
        <taxon>Maribellus</taxon>
    </lineage>
</organism>
<dbReference type="Pfam" id="PF00884">
    <property type="entry name" value="Sulfatase"/>
    <property type="match status" value="1"/>
</dbReference>
<protein>
    <submittedName>
        <fullName evidence="3">Sulfatase-like hydrolase/transferase</fullName>
    </submittedName>
</protein>
<sequence length="464" mass="52402">MNRLLYAGIITGFIFFAFNHQAGAENSGQKSKPNVIMITCHDIGQHLDCYGVNTVRTPSIDKLARQGLFFRNAYSTSGVCSPGRGSLHTGRYPQSNGLMGLTHAPWWWHLNEGEKHTAKILGDQGYKTFLVGFNHIDPENPQRLGYQYVPEAEPKGEEGIAQTAIQIINNFNTISEPVFLKIGFHLVHRRFTHGADSTKGIFVPPYLADTKKVREDLAEFQAQIYYFDELVGKITEVIKNSGEADNTLLVFTSDHGIPYPGAKWTARRAGIQIPFIFYMPGTVFSGGKQIDDLFSNVDFLPTLLSFLGYEIPNNIQGMDFIPYLSGKAKKGPRNYVFAQYTTDMKRDNVSRSVLTGKYQLIRFFDQGRSVKWPVDVNPQEFSNHVERAESVAPRPFSQLYDIENDPFELVDLSGKEEFQNVKAVLSEKLLEWMKRVDDPLLKGPQQTPYYEKAMENFTGGAPQK</sequence>
<name>A0A6I6JSJ8_9BACT</name>
<keyword evidence="3" id="KW-0808">Transferase</keyword>
<dbReference type="KEGG" id="mcos:GM418_17600"/>
<dbReference type="CDD" id="cd16027">
    <property type="entry name" value="SGSH"/>
    <property type="match status" value="1"/>
</dbReference>
<keyword evidence="3" id="KW-0378">Hydrolase</keyword>
<dbReference type="AlphaFoldDB" id="A0A6I6JSJ8"/>
<accession>A0A6I6JSJ8</accession>
<dbReference type="EMBL" id="CP046401">
    <property type="protein sequence ID" value="QGY45421.1"/>
    <property type="molecule type" value="Genomic_DNA"/>
</dbReference>
<dbReference type="PANTHER" id="PTHR42693:SF33">
    <property type="entry name" value="ARYLSULFATASE"/>
    <property type="match status" value="1"/>
</dbReference>
<gene>
    <name evidence="3" type="ORF">GM418_17600</name>
</gene>
<dbReference type="Proteomes" id="UP000428260">
    <property type="component" value="Chromosome"/>
</dbReference>
<dbReference type="RefSeq" id="WP_158868564.1">
    <property type="nucleotide sequence ID" value="NZ_CP046401.1"/>
</dbReference>
<proteinExistence type="inferred from homology"/>
<dbReference type="InterPro" id="IPR017850">
    <property type="entry name" value="Alkaline_phosphatase_core_sf"/>
</dbReference>